<proteinExistence type="predicted"/>
<gene>
    <name evidence="1" type="ORF">DPV92_06080</name>
</gene>
<comment type="caution">
    <text evidence="1">The sequence shown here is derived from an EMBL/GenBank/DDBJ whole genome shotgun (WGS) entry which is preliminary data.</text>
</comment>
<accession>A0A369ZNE6</accession>
<name>A0A369ZNE6_9PAST</name>
<dbReference type="EMBL" id="QEQF01000005">
    <property type="protein sequence ID" value="RDF10137.1"/>
    <property type="molecule type" value="Genomic_DNA"/>
</dbReference>
<organism evidence="1 2">
    <name type="scientific">Haemophilus paraphrohaemolyticus</name>
    <dbReference type="NCBI Taxonomy" id="736"/>
    <lineage>
        <taxon>Bacteria</taxon>
        <taxon>Pseudomonadati</taxon>
        <taxon>Pseudomonadota</taxon>
        <taxon>Gammaproteobacteria</taxon>
        <taxon>Pasteurellales</taxon>
        <taxon>Pasteurellaceae</taxon>
        <taxon>Haemophilus</taxon>
    </lineage>
</organism>
<evidence type="ECO:0000313" key="1">
    <source>
        <dbReference type="EMBL" id="RDF10137.1"/>
    </source>
</evidence>
<reference evidence="1 2" key="1">
    <citation type="submission" date="2018-05" db="EMBL/GenBank/DDBJ databases">
        <title>Draft Genome Sequences for a Diverse set of 7 Haemophilus Species.</title>
        <authorList>
            <person name="Nichols M."/>
            <person name="Topaz N."/>
            <person name="Wang X."/>
            <person name="Wang X."/>
            <person name="Boxrud D."/>
        </authorList>
    </citation>
    <scope>NUCLEOTIDE SEQUENCE [LARGE SCALE GENOMIC DNA]</scope>
    <source>
        <strain evidence="1 2">C2014016342</strain>
    </source>
</reference>
<evidence type="ECO:0008006" key="3">
    <source>
        <dbReference type="Google" id="ProtNLM"/>
    </source>
</evidence>
<dbReference type="Proteomes" id="UP000253945">
    <property type="component" value="Unassembled WGS sequence"/>
</dbReference>
<protein>
    <recommendedName>
        <fullName evidence="3">Lrp/AsnC family transcriptional regulator</fullName>
    </recommendedName>
</protein>
<keyword evidence="2" id="KW-1185">Reference proteome</keyword>
<dbReference type="STRING" id="736.B0184_08130"/>
<evidence type="ECO:0000313" key="2">
    <source>
        <dbReference type="Proteomes" id="UP000253945"/>
    </source>
</evidence>
<dbReference type="AlphaFoldDB" id="A0A369ZNE6"/>
<sequence length="47" mass="5556">MLYIITENLNTFRELYNKRLTALPHVLRLNSTLVMKKIVKKELPIEG</sequence>